<sequence length="64" mass="6721">MFNKVFLSISMVVALSACSSVPTTLPSHPSDQAQVTHPSSATIQPEVAPCTNGFDDVNVCELLS</sequence>
<dbReference type="RefSeq" id="WP_171534989.1">
    <property type="nucleotide sequence ID" value="NZ_JABERH010000029.1"/>
</dbReference>
<feature type="chain" id="PRO_5036216458" description="Lipoprotein" evidence="1">
    <location>
        <begin position="20"/>
        <end position="64"/>
    </location>
</feature>
<dbReference type="AlphaFoldDB" id="A0A7Y2RCY5"/>
<reference evidence="4 5" key="1">
    <citation type="submission" date="2020-04" db="EMBL/GenBank/DDBJ databases">
        <title>Acinetobacter Taxon 24.</title>
        <authorList>
            <person name="Nemec A."/>
            <person name="Radolfova-Krizova L."/>
            <person name="Higgins P.G."/>
            <person name="Spanelova P."/>
        </authorList>
    </citation>
    <scope>NUCLEOTIDE SEQUENCE [LARGE SCALE GENOMIC DNA]</scope>
    <source>
        <strain evidence="2 4">ANC 4280</strain>
        <strain evidence="3 5">ANC 5380</strain>
    </source>
</reference>
<evidence type="ECO:0000313" key="5">
    <source>
        <dbReference type="Proteomes" id="UP000569202"/>
    </source>
</evidence>
<keyword evidence="1" id="KW-0732">Signal</keyword>
<feature type="signal peptide" evidence="1">
    <location>
        <begin position="1"/>
        <end position="19"/>
    </location>
</feature>
<dbReference type="Proteomes" id="UP000569202">
    <property type="component" value="Unassembled WGS sequence"/>
</dbReference>
<comment type="caution">
    <text evidence="3">The sequence shown here is derived from an EMBL/GenBank/DDBJ whole genome shotgun (WGS) entry which is preliminary data.</text>
</comment>
<protein>
    <recommendedName>
        <fullName evidence="6">Lipoprotein</fullName>
    </recommendedName>
</protein>
<evidence type="ECO:0000256" key="1">
    <source>
        <dbReference type="SAM" id="SignalP"/>
    </source>
</evidence>
<evidence type="ECO:0000313" key="3">
    <source>
        <dbReference type="EMBL" id="NNH76319.1"/>
    </source>
</evidence>
<gene>
    <name evidence="2" type="ORF">HLH11_12610</name>
    <name evidence="3" type="ORF">HLH17_01160</name>
</gene>
<evidence type="ECO:0000313" key="4">
    <source>
        <dbReference type="Proteomes" id="UP000532147"/>
    </source>
</evidence>
<accession>A0A7Y2RCY5</accession>
<dbReference type="EMBL" id="JABERL010000001">
    <property type="protein sequence ID" value="NNH76319.1"/>
    <property type="molecule type" value="Genomic_DNA"/>
</dbReference>
<dbReference type="Proteomes" id="UP000532147">
    <property type="component" value="Unassembled WGS sequence"/>
</dbReference>
<dbReference type="EMBL" id="JABERH010000029">
    <property type="protein sequence ID" value="NNH39459.1"/>
    <property type="molecule type" value="Genomic_DNA"/>
</dbReference>
<name>A0A7Y2RCY5_9GAMM</name>
<dbReference type="PROSITE" id="PS51257">
    <property type="entry name" value="PROKAR_LIPOPROTEIN"/>
    <property type="match status" value="1"/>
</dbReference>
<evidence type="ECO:0000313" key="2">
    <source>
        <dbReference type="EMBL" id="NNH39459.1"/>
    </source>
</evidence>
<proteinExistence type="predicted"/>
<evidence type="ECO:0008006" key="6">
    <source>
        <dbReference type="Google" id="ProtNLM"/>
    </source>
</evidence>
<organism evidence="3 5">
    <name type="scientific">Acinetobacter terrae</name>
    <dbReference type="NCBI Taxonomy" id="2731247"/>
    <lineage>
        <taxon>Bacteria</taxon>
        <taxon>Pseudomonadati</taxon>
        <taxon>Pseudomonadota</taxon>
        <taxon>Gammaproteobacteria</taxon>
        <taxon>Moraxellales</taxon>
        <taxon>Moraxellaceae</taxon>
        <taxon>Acinetobacter</taxon>
        <taxon>Acinetobacter Taxon 24</taxon>
    </lineage>
</organism>